<evidence type="ECO:0000313" key="2">
    <source>
        <dbReference type="Proteomes" id="UP000270296"/>
    </source>
</evidence>
<evidence type="ECO:0000313" key="1">
    <source>
        <dbReference type="EMBL" id="VDO99771.1"/>
    </source>
</evidence>
<evidence type="ECO:0000313" key="3">
    <source>
        <dbReference type="WBParaSite" id="SBAD_0000317601-mRNA-1"/>
    </source>
</evidence>
<dbReference type="WBParaSite" id="SBAD_0000317601-mRNA-1">
    <property type="protein sequence ID" value="SBAD_0000317601-mRNA-1"/>
    <property type="gene ID" value="SBAD_0000317601"/>
</dbReference>
<protein>
    <submittedName>
        <fullName evidence="3">CBFD_NFYB_HMF domain-containing protein</fullName>
    </submittedName>
</protein>
<gene>
    <name evidence="1" type="ORF">SBAD_LOCUS3032</name>
</gene>
<reference evidence="1 2" key="2">
    <citation type="submission" date="2018-11" db="EMBL/GenBank/DDBJ databases">
        <authorList>
            <consortium name="Pathogen Informatics"/>
        </authorList>
    </citation>
    <scope>NUCLEOTIDE SEQUENCE [LARGE SCALE GENOMIC DNA]</scope>
</reference>
<accession>A0A183IHD7</accession>
<organism evidence="3">
    <name type="scientific">Soboliphyme baturini</name>
    <dbReference type="NCBI Taxonomy" id="241478"/>
    <lineage>
        <taxon>Eukaryota</taxon>
        <taxon>Metazoa</taxon>
        <taxon>Ecdysozoa</taxon>
        <taxon>Nematoda</taxon>
        <taxon>Enoplea</taxon>
        <taxon>Dorylaimia</taxon>
        <taxon>Dioctophymatida</taxon>
        <taxon>Dioctophymatoidea</taxon>
        <taxon>Soboliphymatidae</taxon>
        <taxon>Soboliphyme</taxon>
    </lineage>
</organism>
<dbReference type="AlphaFoldDB" id="A0A183IHD7"/>
<sequence>MQLMLDEILMNVAANAAVSLLAFILKEVKDVEVTLGIHGKDLRVNCHKFHPAIFRNFTIATYKAKAADIAESDKEPKGI</sequence>
<keyword evidence="2" id="KW-1185">Reference proteome</keyword>
<reference evidence="3" key="1">
    <citation type="submission" date="2016-06" db="UniProtKB">
        <authorList>
            <consortium name="WormBaseParasite"/>
        </authorList>
    </citation>
    <scope>IDENTIFICATION</scope>
</reference>
<dbReference type="EMBL" id="UZAM01007533">
    <property type="protein sequence ID" value="VDO99771.1"/>
    <property type="molecule type" value="Genomic_DNA"/>
</dbReference>
<name>A0A183IHD7_9BILA</name>
<dbReference type="Proteomes" id="UP000270296">
    <property type="component" value="Unassembled WGS sequence"/>
</dbReference>
<proteinExistence type="predicted"/>